<dbReference type="OrthoDB" id="2789670at2759"/>
<proteinExistence type="inferred from homology"/>
<dbReference type="GO" id="GO:0016709">
    <property type="term" value="F:oxidoreductase activity, acting on paired donors, with incorporation or reduction of molecular oxygen, NAD(P)H as one donor, and incorporation of one atom of oxygen"/>
    <property type="evidence" value="ECO:0007669"/>
    <property type="project" value="TreeGrafter"/>
</dbReference>
<dbReference type="Proteomes" id="UP000825935">
    <property type="component" value="Chromosome 34"/>
</dbReference>
<evidence type="ECO:0008006" key="10">
    <source>
        <dbReference type="Google" id="ProtNLM"/>
    </source>
</evidence>
<dbReference type="Gene3D" id="1.10.630.10">
    <property type="entry name" value="Cytochrome P450"/>
    <property type="match status" value="1"/>
</dbReference>
<keyword evidence="6 7" id="KW-0479">Metal-binding</keyword>
<comment type="similarity">
    <text evidence="2 7">Belongs to the cytochrome P450 family.</text>
</comment>
<dbReference type="GO" id="GO:0009707">
    <property type="term" value="C:chloroplast outer membrane"/>
    <property type="evidence" value="ECO:0007669"/>
    <property type="project" value="TreeGrafter"/>
</dbReference>
<keyword evidence="7" id="KW-0560">Oxidoreductase</keyword>
<keyword evidence="5" id="KW-0472">Membrane</keyword>
<dbReference type="InterPro" id="IPR017972">
    <property type="entry name" value="Cyt_P450_CS"/>
</dbReference>
<dbReference type="GO" id="GO:0020037">
    <property type="term" value="F:heme binding"/>
    <property type="evidence" value="ECO:0007669"/>
    <property type="project" value="InterPro"/>
</dbReference>
<feature type="binding site" description="axial binding residue" evidence="6">
    <location>
        <position position="456"/>
    </location>
    <ligand>
        <name>heme</name>
        <dbReference type="ChEBI" id="CHEBI:30413"/>
    </ligand>
    <ligandPart>
        <name>Fe</name>
        <dbReference type="ChEBI" id="CHEBI:18248"/>
    </ligandPart>
</feature>
<keyword evidence="7" id="KW-0503">Monooxygenase</keyword>
<accession>A0A8T2QJQ2</accession>
<dbReference type="GO" id="GO:0010241">
    <property type="term" value="P:ent-kaurene oxidation to kaurenoic acid"/>
    <property type="evidence" value="ECO:0007669"/>
    <property type="project" value="InterPro"/>
</dbReference>
<dbReference type="PANTHER" id="PTHR47283:SF1">
    <property type="entry name" value="ENT-KAURENE OXIDASE, CHLOROPLASTIC"/>
    <property type="match status" value="1"/>
</dbReference>
<evidence type="ECO:0000256" key="5">
    <source>
        <dbReference type="ARBA" id="ARBA00023136"/>
    </source>
</evidence>
<gene>
    <name evidence="8" type="ORF">KP509_34G051400</name>
</gene>
<dbReference type="OMA" id="STFMQWI"/>
<comment type="subcellular location">
    <subcellularLocation>
        <location evidence="1">Membrane</location>
        <topology evidence="1">Single-pass membrane protein</topology>
    </subcellularLocation>
</comment>
<keyword evidence="3" id="KW-0812">Transmembrane</keyword>
<dbReference type="PANTHER" id="PTHR47283">
    <property type="entry name" value="ENT-KAURENE OXIDASE, CHLOROPLASTIC"/>
    <property type="match status" value="1"/>
</dbReference>
<dbReference type="InterPro" id="IPR044225">
    <property type="entry name" value="KO_chloroplastic"/>
</dbReference>
<keyword evidence="6 7" id="KW-0349">Heme</keyword>
<organism evidence="8 9">
    <name type="scientific">Ceratopteris richardii</name>
    <name type="common">Triangle waterfern</name>
    <dbReference type="NCBI Taxonomy" id="49495"/>
    <lineage>
        <taxon>Eukaryota</taxon>
        <taxon>Viridiplantae</taxon>
        <taxon>Streptophyta</taxon>
        <taxon>Embryophyta</taxon>
        <taxon>Tracheophyta</taxon>
        <taxon>Polypodiopsida</taxon>
        <taxon>Polypodiidae</taxon>
        <taxon>Polypodiales</taxon>
        <taxon>Pteridineae</taxon>
        <taxon>Pteridaceae</taxon>
        <taxon>Parkerioideae</taxon>
        <taxon>Ceratopteris</taxon>
    </lineage>
</organism>
<keyword evidence="4" id="KW-1133">Transmembrane helix</keyword>
<keyword evidence="6 7" id="KW-0408">Iron</keyword>
<dbReference type="GO" id="GO:0052615">
    <property type="term" value="F:ent-kaurene oxidase activity"/>
    <property type="evidence" value="ECO:0007669"/>
    <property type="project" value="InterPro"/>
</dbReference>
<evidence type="ECO:0000256" key="6">
    <source>
        <dbReference type="PIRSR" id="PIRSR602401-1"/>
    </source>
</evidence>
<dbReference type="GO" id="GO:0005506">
    <property type="term" value="F:iron ion binding"/>
    <property type="evidence" value="ECO:0007669"/>
    <property type="project" value="InterPro"/>
</dbReference>
<reference evidence="8" key="1">
    <citation type="submission" date="2021-08" db="EMBL/GenBank/DDBJ databases">
        <title>WGS assembly of Ceratopteris richardii.</title>
        <authorList>
            <person name="Marchant D.B."/>
            <person name="Chen G."/>
            <person name="Jenkins J."/>
            <person name="Shu S."/>
            <person name="Leebens-Mack J."/>
            <person name="Grimwood J."/>
            <person name="Schmutz J."/>
            <person name="Soltis P."/>
            <person name="Soltis D."/>
            <person name="Chen Z.-H."/>
        </authorList>
    </citation>
    <scope>NUCLEOTIDE SEQUENCE</scope>
    <source>
        <strain evidence="8">Whitten #5841</strain>
        <tissue evidence="8">Leaf</tissue>
    </source>
</reference>
<dbReference type="GO" id="GO:0005783">
    <property type="term" value="C:endoplasmic reticulum"/>
    <property type="evidence" value="ECO:0007669"/>
    <property type="project" value="TreeGrafter"/>
</dbReference>
<dbReference type="InterPro" id="IPR036396">
    <property type="entry name" value="Cyt_P450_sf"/>
</dbReference>
<comment type="cofactor">
    <cofactor evidence="6">
        <name>heme</name>
        <dbReference type="ChEBI" id="CHEBI:30413"/>
    </cofactor>
</comment>
<sequence length="521" mass="59475">MPLFRNSFEGDAGLMKPLWWAVAVISCLTAWIVANLIKKNASSKKFPPAVPGLPLVGNLLQLREKKPHKTFTAWAEEYGPIYTLKMGVQKMVVINSSELAKEVMLTKYPSISTRKMSKALSILTGGKTMVATSDYCDLYRMLKKLLVQNLLGPTPQKANQKLRERTFNQLLDGIFDKLNNSSPIIDIREHLKMSLFPFAMYQVLGRDPDSVFVKEMGRDVPRCEIFKALVMDPLEAVIEVDWRDFFPFFSWVPNSVEAKINAVHIKRKAIVSALIDEQRQLLSKGKPLNCYLDILLTEATHLTEHQLLMITWEPIIESSDTTMITIEWAMYEIAKNPVVQERLFQELNEVSGSKLVLEDDLPKLKYLTALVKETLRTYPPVSLIPPRHVDEDVQLGGFDVKKGWQVIINVYGINHNKETWKEPELWNPDRVLNDQSLDLGLQDYRAIPFGAGKRLCAGISQAMCIISMTIAHLVQHFEWRLLPEEQSTNVVDTVFLTTHRLYPLKAMAMPRIRSRLLSDKL</sequence>
<dbReference type="PRINTS" id="PR00463">
    <property type="entry name" value="EP450I"/>
</dbReference>
<evidence type="ECO:0000256" key="7">
    <source>
        <dbReference type="RuleBase" id="RU000461"/>
    </source>
</evidence>
<dbReference type="PRINTS" id="PR00385">
    <property type="entry name" value="P450"/>
</dbReference>
<dbReference type="AlphaFoldDB" id="A0A8T2QJQ2"/>
<evidence type="ECO:0000256" key="4">
    <source>
        <dbReference type="ARBA" id="ARBA00022989"/>
    </source>
</evidence>
<evidence type="ECO:0000313" key="9">
    <source>
        <dbReference type="Proteomes" id="UP000825935"/>
    </source>
</evidence>
<dbReference type="EMBL" id="CM035439">
    <property type="protein sequence ID" value="KAH7284372.1"/>
    <property type="molecule type" value="Genomic_DNA"/>
</dbReference>
<dbReference type="Pfam" id="PF00067">
    <property type="entry name" value="p450"/>
    <property type="match status" value="1"/>
</dbReference>
<comment type="caution">
    <text evidence="8">The sequence shown here is derived from an EMBL/GenBank/DDBJ whole genome shotgun (WGS) entry which is preliminary data.</text>
</comment>
<dbReference type="InterPro" id="IPR002401">
    <property type="entry name" value="Cyt_P450_E_grp-I"/>
</dbReference>
<evidence type="ECO:0000256" key="2">
    <source>
        <dbReference type="ARBA" id="ARBA00010617"/>
    </source>
</evidence>
<dbReference type="PROSITE" id="PS51257">
    <property type="entry name" value="PROKAR_LIPOPROTEIN"/>
    <property type="match status" value="1"/>
</dbReference>
<keyword evidence="9" id="KW-1185">Reference proteome</keyword>
<dbReference type="InterPro" id="IPR001128">
    <property type="entry name" value="Cyt_P450"/>
</dbReference>
<evidence type="ECO:0000256" key="3">
    <source>
        <dbReference type="ARBA" id="ARBA00022692"/>
    </source>
</evidence>
<dbReference type="PROSITE" id="PS00086">
    <property type="entry name" value="CYTOCHROME_P450"/>
    <property type="match status" value="1"/>
</dbReference>
<dbReference type="SUPFAM" id="SSF48264">
    <property type="entry name" value="Cytochrome P450"/>
    <property type="match status" value="1"/>
</dbReference>
<dbReference type="GO" id="GO:0009686">
    <property type="term" value="P:gibberellin biosynthetic process"/>
    <property type="evidence" value="ECO:0007669"/>
    <property type="project" value="InterPro"/>
</dbReference>
<evidence type="ECO:0000313" key="8">
    <source>
        <dbReference type="EMBL" id="KAH7284372.1"/>
    </source>
</evidence>
<protein>
    <recommendedName>
        <fullName evidence="10">Cytochrome P450</fullName>
    </recommendedName>
</protein>
<evidence type="ECO:0000256" key="1">
    <source>
        <dbReference type="ARBA" id="ARBA00004167"/>
    </source>
</evidence>
<name>A0A8T2QJQ2_CERRI</name>